<reference evidence="2" key="2">
    <citation type="submission" date="2018-03" db="EMBL/GenBank/DDBJ databases">
        <title>The Triticum urartu genome reveals the dynamic nature of wheat genome evolution.</title>
        <authorList>
            <person name="Ling H."/>
            <person name="Ma B."/>
            <person name="Shi X."/>
            <person name="Liu H."/>
            <person name="Dong L."/>
            <person name="Sun H."/>
            <person name="Cao Y."/>
            <person name="Gao Q."/>
            <person name="Zheng S."/>
            <person name="Li Y."/>
            <person name="Yu Y."/>
            <person name="Du H."/>
            <person name="Qi M."/>
            <person name="Li Y."/>
            <person name="Yu H."/>
            <person name="Cui Y."/>
            <person name="Wang N."/>
            <person name="Chen C."/>
            <person name="Wu H."/>
            <person name="Zhao Y."/>
            <person name="Zhang J."/>
            <person name="Li Y."/>
            <person name="Zhou W."/>
            <person name="Zhang B."/>
            <person name="Hu W."/>
            <person name="Eijk M."/>
            <person name="Tang J."/>
            <person name="Witsenboer H."/>
            <person name="Zhao S."/>
            <person name="Li Z."/>
            <person name="Zhang A."/>
            <person name="Wang D."/>
            <person name="Liang C."/>
        </authorList>
    </citation>
    <scope>NUCLEOTIDE SEQUENCE [LARGE SCALE GENOMIC DNA]</scope>
    <source>
        <strain evidence="2">cv. G1812</strain>
    </source>
</reference>
<sequence>PPPGPTPPRSRLLAPSSPPAFRGRRRTRRPSTKRGGRWYFRPSCHPALSMGLAYTSLHHHRRVDSVRTQAPPLTRSYWLCPDALPYEKGEPCLFQMI</sequence>
<evidence type="ECO:0000313" key="2">
    <source>
        <dbReference type="EnsemblPlants" id="TuG1812G0500002303.01.T03"/>
    </source>
</evidence>
<feature type="compositionally biased region" description="Basic residues" evidence="1">
    <location>
        <begin position="22"/>
        <end position="36"/>
    </location>
</feature>
<protein>
    <submittedName>
        <fullName evidence="2">Uncharacterized protein</fullName>
    </submittedName>
</protein>
<feature type="region of interest" description="Disordered" evidence="1">
    <location>
        <begin position="1"/>
        <end position="36"/>
    </location>
</feature>
<reference evidence="2" key="3">
    <citation type="submission" date="2022-06" db="UniProtKB">
        <authorList>
            <consortium name="EnsemblPlants"/>
        </authorList>
    </citation>
    <scope>IDENTIFICATION</scope>
</reference>
<dbReference type="Gramene" id="TuG1812G0500002303.01.T03">
    <property type="protein sequence ID" value="TuG1812G0500002303.01.T03"/>
    <property type="gene ID" value="TuG1812G0500002303.01"/>
</dbReference>
<dbReference type="EnsemblPlants" id="TuG1812G0500002303.01.T03">
    <property type="protein sequence ID" value="TuG1812G0500002303.01.T03"/>
    <property type="gene ID" value="TuG1812G0500002303.01"/>
</dbReference>
<gene>
    <name evidence="2" type="primary">LOC125509220</name>
</gene>
<evidence type="ECO:0000256" key="1">
    <source>
        <dbReference type="SAM" id="MobiDB-lite"/>
    </source>
</evidence>
<proteinExistence type="predicted"/>
<dbReference type="Proteomes" id="UP000015106">
    <property type="component" value="Chromosome 5"/>
</dbReference>
<evidence type="ECO:0000313" key="3">
    <source>
        <dbReference type="Proteomes" id="UP000015106"/>
    </source>
</evidence>
<organism evidence="2 3">
    <name type="scientific">Triticum urartu</name>
    <name type="common">Red wild einkorn</name>
    <name type="synonym">Crithodium urartu</name>
    <dbReference type="NCBI Taxonomy" id="4572"/>
    <lineage>
        <taxon>Eukaryota</taxon>
        <taxon>Viridiplantae</taxon>
        <taxon>Streptophyta</taxon>
        <taxon>Embryophyta</taxon>
        <taxon>Tracheophyta</taxon>
        <taxon>Spermatophyta</taxon>
        <taxon>Magnoliopsida</taxon>
        <taxon>Liliopsida</taxon>
        <taxon>Poales</taxon>
        <taxon>Poaceae</taxon>
        <taxon>BOP clade</taxon>
        <taxon>Pooideae</taxon>
        <taxon>Triticodae</taxon>
        <taxon>Triticeae</taxon>
        <taxon>Triticinae</taxon>
        <taxon>Triticum</taxon>
    </lineage>
</organism>
<accession>A0A8R7UIL3</accession>
<keyword evidence="3" id="KW-1185">Reference proteome</keyword>
<name>A0A8R7UIL3_TRIUA</name>
<dbReference type="AlphaFoldDB" id="A0A8R7UIL3"/>
<reference evidence="3" key="1">
    <citation type="journal article" date="2013" name="Nature">
        <title>Draft genome of the wheat A-genome progenitor Triticum urartu.</title>
        <authorList>
            <person name="Ling H.Q."/>
            <person name="Zhao S."/>
            <person name="Liu D."/>
            <person name="Wang J."/>
            <person name="Sun H."/>
            <person name="Zhang C."/>
            <person name="Fan H."/>
            <person name="Li D."/>
            <person name="Dong L."/>
            <person name="Tao Y."/>
            <person name="Gao C."/>
            <person name="Wu H."/>
            <person name="Li Y."/>
            <person name="Cui Y."/>
            <person name="Guo X."/>
            <person name="Zheng S."/>
            <person name="Wang B."/>
            <person name="Yu K."/>
            <person name="Liang Q."/>
            <person name="Yang W."/>
            <person name="Lou X."/>
            <person name="Chen J."/>
            <person name="Feng M."/>
            <person name="Jian J."/>
            <person name="Zhang X."/>
            <person name="Luo G."/>
            <person name="Jiang Y."/>
            <person name="Liu J."/>
            <person name="Wang Z."/>
            <person name="Sha Y."/>
            <person name="Zhang B."/>
            <person name="Wu H."/>
            <person name="Tang D."/>
            <person name="Shen Q."/>
            <person name="Xue P."/>
            <person name="Zou S."/>
            <person name="Wang X."/>
            <person name="Liu X."/>
            <person name="Wang F."/>
            <person name="Yang Y."/>
            <person name="An X."/>
            <person name="Dong Z."/>
            <person name="Zhang K."/>
            <person name="Zhang X."/>
            <person name="Luo M.C."/>
            <person name="Dvorak J."/>
            <person name="Tong Y."/>
            <person name="Wang J."/>
            <person name="Yang H."/>
            <person name="Li Z."/>
            <person name="Wang D."/>
            <person name="Zhang A."/>
            <person name="Wang J."/>
        </authorList>
    </citation>
    <scope>NUCLEOTIDE SEQUENCE</scope>
    <source>
        <strain evidence="3">cv. G1812</strain>
    </source>
</reference>